<dbReference type="PANTHER" id="PTHR23150">
    <property type="entry name" value="SULFATASE MODIFYING FACTOR 1, 2"/>
    <property type="match status" value="1"/>
</dbReference>
<dbReference type="AlphaFoldDB" id="A0A1T2KWY6"/>
<evidence type="ECO:0000313" key="2">
    <source>
        <dbReference type="EMBL" id="OOZ37280.1"/>
    </source>
</evidence>
<dbReference type="Gene3D" id="3.90.1580.10">
    <property type="entry name" value="paralog of FGE (formylglycine-generating enzyme)"/>
    <property type="match status" value="1"/>
</dbReference>
<dbReference type="EMBL" id="MPRJ01000013">
    <property type="protein sequence ID" value="OOZ37280.1"/>
    <property type="molecule type" value="Genomic_DNA"/>
</dbReference>
<dbReference type="Pfam" id="PF03781">
    <property type="entry name" value="FGE-sulfatase"/>
    <property type="match status" value="1"/>
</dbReference>
<dbReference type="SUPFAM" id="SSF56436">
    <property type="entry name" value="C-type lectin-like"/>
    <property type="match status" value="1"/>
</dbReference>
<accession>A0A1T2KWY6</accession>
<sequence>MEPGISEGDWVHIPVGNFAMGSPADEKDRFSSEHLHDVTVAAFEMLKTPVTFDMFDAYCIQEALVKPSDESWGRGSRPAIHVSYWDAIQYSAWLQKQTGWVIRLPTEAEWEYACRAGTKTPFWTGDTISPEQANYNCHYGYGNGPKAEPLQKTTPVDRYPSNPWGLHDMHGNVWEWCASLYDETYSGFEMGDATADVTNPTTTPGSCVAAPGTTCRAPCAAHHATSCLRTTATTGWDSAW</sequence>
<evidence type="ECO:0000313" key="3">
    <source>
        <dbReference type="Proteomes" id="UP000190896"/>
    </source>
</evidence>
<proteinExistence type="predicted"/>
<dbReference type="InterPro" id="IPR016187">
    <property type="entry name" value="CTDL_fold"/>
</dbReference>
<keyword evidence="3" id="KW-1185">Reference proteome</keyword>
<evidence type="ECO:0000259" key="1">
    <source>
        <dbReference type="Pfam" id="PF03781"/>
    </source>
</evidence>
<dbReference type="Proteomes" id="UP000190896">
    <property type="component" value="Unassembled WGS sequence"/>
</dbReference>
<dbReference type="PANTHER" id="PTHR23150:SF19">
    <property type="entry name" value="FORMYLGLYCINE-GENERATING ENZYME"/>
    <property type="match status" value="1"/>
</dbReference>
<name>A0A1T2KWY6_9GAMM</name>
<dbReference type="GO" id="GO:0120147">
    <property type="term" value="F:formylglycine-generating oxidase activity"/>
    <property type="evidence" value="ECO:0007669"/>
    <property type="project" value="TreeGrafter"/>
</dbReference>
<gene>
    <name evidence="2" type="ORF">BOW51_03110</name>
</gene>
<protein>
    <recommendedName>
        <fullName evidence="1">Sulfatase-modifying factor enzyme-like domain-containing protein</fullName>
    </recommendedName>
</protein>
<feature type="domain" description="Sulfatase-modifying factor enzyme-like" evidence="1">
    <location>
        <begin position="8"/>
        <end position="196"/>
    </location>
</feature>
<comment type="caution">
    <text evidence="2">The sequence shown here is derived from an EMBL/GenBank/DDBJ whole genome shotgun (WGS) entry which is preliminary data.</text>
</comment>
<dbReference type="InterPro" id="IPR042095">
    <property type="entry name" value="SUMF_sf"/>
</dbReference>
<reference evidence="2 3" key="1">
    <citation type="submission" date="2016-11" db="EMBL/GenBank/DDBJ databases">
        <title>Mixed transmission modes and dynamic genome evolution in an obligate animal-bacterial symbiosis.</title>
        <authorList>
            <person name="Russell S.L."/>
            <person name="Corbett-Detig R.B."/>
            <person name="Cavanaugh C.M."/>
        </authorList>
    </citation>
    <scope>NUCLEOTIDE SEQUENCE [LARGE SCALE GENOMIC DNA]</scope>
    <source>
        <strain evidence="2">Se-Cadez</strain>
    </source>
</reference>
<organism evidence="2 3">
    <name type="scientific">Solemya velesiana gill symbiont</name>
    <dbReference type="NCBI Taxonomy" id="1918948"/>
    <lineage>
        <taxon>Bacteria</taxon>
        <taxon>Pseudomonadati</taxon>
        <taxon>Pseudomonadota</taxon>
        <taxon>Gammaproteobacteria</taxon>
        <taxon>sulfur-oxidizing symbionts</taxon>
    </lineage>
</organism>
<dbReference type="InterPro" id="IPR005532">
    <property type="entry name" value="SUMF_dom"/>
</dbReference>
<dbReference type="InterPro" id="IPR051043">
    <property type="entry name" value="Sulfatase_Mod_Factor_Kinase"/>
</dbReference>